<evidence type="ECO:0000313" key="3">
    <source>
        <dbReference type="EMBL" id="NJB96556.1"/>
    </source>
</evidence>
<reference evidence="3 4" key="1">
    <citation type="submission" date="2020-03" db="EMBL/GenBank/DDBJ databases">
        <title>Genomic Encyclopedia of Type Strains, Phase IV (KMG-IV): sequencing the most valuable type-strain genomes for metagenomic binning, comparative biology and taxonomic classification.</title>
        <authorList>
            <person name="Goeker M."/>
        </authorList>
    </citation>
    <scope>NUCLEOTIDE SEQUENCE [LARGE SCALE GENOMIC DNA]</scope>
    <source>
        <strain evidence="3 4">DSM 7225</strain>
    </source>
</reference>
<dbReference type="EMBL" id="JAATJB010000002">
    <property type="protein sequence ID" value="NJB96556.1"/>
    <property type="molecule type" value="Genomic_DNA"/>
</dbReference>
<name>A0A7X6BC55_9SPHN</name>
<accession>A0A7X6BC55</accession>
<protein>
    <recommendedName>
        <fullName evidence="2">Stability determinant domain-containing protein</fullName>
    </recommendedName>
</protein>
<dbReference type="InterPro" id="IPR048851">
    <property type="entry name" value="PaaA2_dom"/>
</dbReference>
<dbReference type="AlphaFoldDB" id="A0A7X6BC55"/>
<feature type="domain" description="Stability determinant" evidence="2">
    <location>
        <begin position="15"/>
        <end position="46"/>
    </location>
</feature>
<feature type="region of interest" description="Disordered" evidence="1">
    <location>
        <begin position="1"/>
        <end position="20"/>
    </location>
</feature>
<dbReference type="RefSeq" id="WP_125978211.1">
    <property type="nucleotide sequence ID" value="NZ_BAAADY010000025.1"/>
</dbReference>
<evidence type="ECO:0000313" key="4">
    <source>
        <dbReference type="Proteomes" id="UP000531251"/>
    </source>
</evidence>
<keyword evidence="4" id="KW-1185">Reference proteome</keyword>
<dbReference type="Proteomes" id="UP000531251">
    <property type="component" value="Unassembled WGS sequence"/>
</dbReference>
<sequence length="58" mass="6399">MAKLSPIESEFESTEAAEAHDRWVREKVAQALADPEPSIPHDQVMADLQAVLDGRTPN</sequence>
<evidence type="ECO:0000259" key="2">
    <source>
        <dbReference type="Pfam" id="PF21217"/>
    </source>
</evidence>
<comment type="caution">
    <text evidence="3">The sequence shown here is derived from an EMBL/GenBank/DDBJ whole genome shotgun (WGS) entry which is preliminary data.</text>
</comment>
<dbReference type="Gene3D" id="6.20.450.20">
    <property type="match status" value="1"/>
</dbReference>
<evidence type="ECO:0000256" key="1">
    <source>
        <dbReference type="SAM" id="MobiDB-lite"/>
    </source>
</evidence>
<organism evidence="3 4">
    <name type="scientific">Sphingomonas trueperi</name>
    <dbReference type="NCBI Taxonomy" id="53317"/>
    <lineage>
        <taxon>Bacteria</taxon>
        <taxon>Pseudomonadati</taxon>
        <taxon>Pseudomonadota</taxon>
        <taxon>Alphaproteobacteria</taxon>
        <taxon>Sphingomonadales</taxon>
        <taxon>Sphingomonadaceae</taxon>
        <taxon>Sphingomonas</taxon>
    </lineage>
</organism>
<dbReference type="Pfam" id="PF21217">
    <property type="entry name" value="PaaA2"/>
    <property type="match status" value="1"/>
</dbReference>
<gene>
    <name evidence="3" type="ORF">GGR89_000856</name>
</gene>
<proteinExistence type="predicted"/>